<keyword evidence="3" id="KW-1185">Reference proteome</keyword>
<evidence type="ECO:0000313" key="3">
    <source>
        <dbReference type="Proteomes" id="UP000191518"/>
    </source>
</evidence>
<accession>A0A1V6S858</accession>
<feature type="region of interest" description="Disordered" evidence="1">
    <location>
        <begin position="625"/>
        <end position="649"/>
    </location>
</feature>
<evidence type="ECO:0000256" key="1">
    <source>
        <dbReference type="SAM" id="MobiDB-lite"/>
    </source>
</evidence>
<dbReference type="PANTHER" id="PTHR37535">
    <property type="entry name" value="FLUG DOMAIN PROTEIN"/>
    <property type="match status" value="1"/>
</dbReference>
<dbReference type="PANTHER" id="PTHR37535:SF4">
    <property type="entry name" value="FLUG DOMAIN-CONTAINING PROTEIN"/>
    <property type="match status" value="1"/>
</dbReference>
<dbReference type="AlphaFoldDB" id="A0A1V6S858"/>
<name>A0A1V6S858_9EURO</name>
<dbReference type="EMBL" id="MDYP01000005">
    <property type="protein sequence ID" value="OQE09950.1"/>
    <property type="molecule type" value="Genomic_DNA"/>
</dbReference>
<proteinExistence type="predicted"/>
<evidence type="ECO:0008006" key="4">
    <source>
        <dbReference type="Google" id="ProtNLM"/>
    </source>
</evidence>
<comment type="caution">
    <text evidence="2">The sequence shown here is derived from an EMBL/GenBank/DDBJ whole genome shotgun (WGS) entry which is preliminary data.</text>
</comment>
<dbReference type="Pfam" id="PF11917">
    <property type="entry name" value="DUF3435"/>
    <property type="match status" value="1"/>
</dbReference>
<dbReference type="Proteomes" id="UP000191518">
    <property type="component" value="Unassembled WGS sequence"/>
</dbReference>
<sequence>MTVSGSYASRTKAKVVPSPDYYLQRRRQLEKSIIQKRHAISTKNNIEYIKRRWIKHCDFLGKKEYLKSLHAARKEDVMIFLEWLLHNSKIKKFSSLHENWRLWCQLYRQAVGRSLHAKSCQDINDYMNKDLVELFNLDRSVGEKPVMNVDDLYIVLHHHWTKDTTPYPDGRQIIQLAFLLLTSAYTASRPGALVYIEKNERTNVQHFFGNVNDVDVGEDDATEEWDLGDEDLKTLCYGHISLLLLPNPGSIRDHLVMEVDLRHTKGHNRKKKSKIYLMSEVKQPFFDIVALVVAMAFLDEAFESNIRSMEDIYASRVESPRHSLHLRFVKEKHNVPICRQPISTHCGISTHEIKPLKYHTYLYYLERLSLAVGMPRAMKPYDLRRGTGEAVEKTAPLPLLQQVMGHIYASTFQAYMNQRVQCHVQAAFLGIPSEDALLNILSHQSRYIDPRAPSHYEDLPATTRESLSTHPEIVSLQEMRDSLAREAKELYGSMKNAAGTKIGELKAKTEAALRCAKARLKKDTFDGARDEFFATIDTLEINRQLDPSLLDIEKQAYEPEKIVHRLNERRQVAELMQTSMQNLSGESDMAKRVTMVNALIGLGRVVKVPSERINPDKKTKCVISIDRISPPKEPPQVETEPSSSPEPRDCPISITNRHCLFCVFEPQYQCYFASPRKAREHFEKHLRKYKPTEPIPCPDEYCQLVLSGHKALKRHAEDVHHVRYFTEAQRIQAGF</sequence>
<dbReference type="InterPro" id="IPR021842">
    <property type="entry name" value="DUF3435"/>
</dbReference>
<organism evidence="2 3">
    <name type="scientific">Penicillium vulpinum</name>
    <dbReference type="NCBI Taxonomy" id="29845"/>
    <lineage>
        <taxon>Eukaryota</taxon>
        <taxon>Fungi</taxon>
        <taxon>Dikarya</taxon>
        <taxon>Ascomycota</taxon>
        <taxon>Pezizomycotina</taxon>
        <taxon>Eurotiomycetes</taxon>
        <taxon>Eurotiomycetidae</taxon>
        <taxon>Eurotiales</taxon>
        <taxon>Aspergillaceae</taxon>
        <taxon>Penicillium</taxon>
    </lineage>
</organism>
<dbReference type="STRING" id="29845.A0A1V6S858"/>
<gene>
    <name evidence="2" type="ORF">PENVUL_c005G06428</name>
</gene>
<protein>
    <recommendedName>
        <fullName evidence="4">C2H2-type domain-containing protein</fullName>
    </recommendedName>
</protein>
<reference evidence="3" key="1">
    <citation type="journal article" date="2017" name="Nat. Microbiol.">
        <title>Global analysis of biosynthetic gene clusters reveals vast potential of secondary metabolite production in Penicillium species.</title>
        <authorList>
            <person name="Nielsen J.C."/>
            <person name="Grijseels S."/>
            <person name="Prigent S."/>
            <person name="Ji B."/>
            <person name="Dainat J."/>
            <person name="Nielsen K.F."/>
            <person name="Frisvad J.C."/>
            <person name="Workman M."/>
            <person name="Nielsen J."/>
        </authorList>
    </citation>
    <scope>NUCLEOTIDE SEQUENCE [LARGE SCALE GENOMIC DNA]</scope>
    <source>
        <strain evidence="3">IBT 29486</strain>
    </source>
</reference>
<evidence type="ECO:0000313" key="2">
    <source>
        <dbReference type="EMBL" id="OQE09950.1"/>
    </source>
</evidence>